<accession>A0AAF0GMJ9</accession>
<keyword evidence="2" id="KW-1185">Reference proteome</keyword>
<dbReference type="EMBL" id="OQ709208">
    <property type="protein sequence ID" value="WGH20837.1"/>
    <property type="molecule type" value="Genomic_DNA"/>
</dbReference>
<dbReference type="RefSeq" id="YP_010842844.1">
    <property type="nucleotide sequence ID" value="NC_079146.1"/>
</dbReference>
<sequence length="132" mass="14813">MDFEKTLDALDFEHSGLPCNTRRMVWSPGNPQAPLRPEVEIAEMLGHCGEKSHTVYRLRLCPCWKPDARALFADGNDLSGVEFVGGLLVRAVVLCDAHVSFFRDHLDYPFLCPGCGLYYESADEVLLSERPI</sequence>
<protein>
    <submittedName>
        <fullName evidence="1">Uncharacterized protein</fullName>
    </submittedName>
</protein>
<proteinExistence type="predicted"/>
<dbReference type="GeneID" id="80560607"/>
<organism evidence="1 2">
    <name type="scientific">Gordonia phage Commandaria</name>
    <dbReference type="NCBI Taxonomy" id="3038364"/>
    <lineage>
        <taxon>Viruses</taxon>
        <taxon>Duplodnaviria</taxon>
        <taxon>Heunggongvirae</taxon>
        <taxon>Uroviricota</taxon>
        <taxon>Caudoviricetes</taxon>
        <taxon>Zierdtviridae</taxon>
        <taxon>Emilbogenvirinae</taxon>
        <taxon>Commandariavirus</taxon>
        <taxon>Commandariavirus commandaria</taxon>
    </lineage>
</organism>
<dbReference type="Proteomes" id="UP001243276">
    <property type="component" value="Segment"/>
</dbReference>
<gene>
    <name evidence="1" type="primary">54</name>
</gene>
<evidence type="ECO:0000313" key="2">
    <source>
        <dbReference type="Proteomes" id="UP001243276"/>
    </source>
</evidence>
<reference evidence="1" key="1">
    <citation type="submission" date="2023-03" db="EMBL/GenBank/DDBJ databases">
        <authorList>
            <person name="Adamson A.J."/>
            <person name="Baker B.A."/>
            <person name="Galadyk N."/>
            <person name="Joshi D.H."/>
            <person name="Kistler H.E."/>
            <person name="Roberts S.M."/>
            <person name="Saint K.A."/>
            <person name="Sunnen C.N."/>
            <person name="Garlena R.A."/>
            <person name="Russell D.A."/>
            <person name="Pope W.H."/>
            <person name="Jacobs-Sera D."/>
            <person name="Hatfull G.F."/>
        </authorList>
    </citation>
    <scope>NUCLEOTIDE SEQUENCE</scope>
</reference>
<name>A0AAF0GMJ9_9CAUD</name>
<dbReference type="KEGG" id="vg:80560607"/>
<evidence type="ECO:0000313" key="1">
    <source>
        <dbReference type="EMBL" id="WGH20837.1"/>
    </source>
</evidence>